<accession>A0A8T3AZS0</accession>
<comment type="caution">
    <text evidence="1">The sequence shown here is derived from an EMBL/GenBank/DDBJ whole genome shotgun (WGS) entry which is preliminary data.</text>
</comment>
<protein>
    <submittedName>
        <fullName evidence="1">Uncharacterized protein</fullName>
    </submittedName>
</protein>
<dbReference type="Proteomes" id="UP000829196">
    <property type="component" value="Unassembled WGS sequence"/>
</dbReference>
<evidence type="ECO:0000313" key="1">
    <source>
        <dbReference type="EMBL" id="KAI0499705.1"/>
    </source>
</evidence>
<gene>
    <name evidence="1" type="ORF">KFK09_017913</name>
</gene>
<organism evidence="1 2">
    <name type="scientific">Dendrobium nobile</name>
    <name type="common">Orchid</name>
    <dbReference type="NCBI Taxonomy" id="94219"/>
    <lineage>
        <taxon>Eukaryota</taxon>
        <taxon>Viridiplantae</taxon>
        <taxon>Streptophyta</taxon>
        <taxon>Embryophyta</taxon>
        <taxon>Tracheophyta</taxon>
        <taxon>Spermatophyta</taxon>
        <taxon>Magnoliopsida</taxon>
        <taxon>Liliopsida</taxon>
        <taxon>Asparagales</taxon>
        <taxon>Orchidaceae</taxon>
        <taxon>Epidendroideae</taxon>
        <taxon>Malaxideae</taxon>
        <taxon>Dendrobiinae</taxon>
        <taxon>Dendrobium</taxon>
    </lineage>
</organism>
<proteinExistence type="predicted"/>
<reference evidence="1" key="1">
    <citation type="journal article" date="2022" name="Front. Genet.">
        <title>Chromosome-Scale Assembly of the Dendrobium nobile Genome Provides Insights Into the Molecular Mechanism of the Biosynthesis of the Medicinal Active Ingredient of Dendrobium.</title>
        <authorList>
            <person name="Xu Q."/>
            <person name="Niu S.-C."/>
            <person name="Li K.-L."/>
            <person name="Zheng P.-J."/>
            <person name="Zhang X.-J."/>
            <person name="Jia Y."/>
            <person name="Liu Y."/>
            <person name="Niu Y.-X."/>
            <person name="Yu L.-H."/>
            <person name="Chen D.-F."/>
            <person name="Zhang G.-Q."/>
        </authorList>
    </citation>
    <scope>NUCLEOTIDE SEQUENCE</scope>
    <source>
        <tissue evidence="1">Leaf</tissue>
    </source>
</reference>
<dbReference type="AlphaFoldDB" id="A0A8T3AZS0"/>
<sequence>MVAICQGGSWKAGIKDKEGHPSWKAPLVLSWTHGALRAVGSESKDWIELKEGFREGPNIWKGLWKSRLNLNGALTNFDHSNKLVPISHGS</sequence>
<dbReference type="EMBL" id="JAGYWB010000013">
    <property type="protein sequence ID" value="KAI0499705.1"/>
    <property type="molecule type" value="Genomic_DNA"/>
</dbReference>
<evidence type="ECO:0000313" key="2">
    <source>
        <dbReference type="Proteomes" id="UP000829196"/>
    </source>
</evidence>
<keyword evidence="2" id="KW-1185">Reference proteome</keyword>
<name>A0A8T3AZS0_DENNO</name>